<feature type="domain" description="Reverse transcriptase zinc-binding" evidence="1">
    <location>
        <begin position="288"/>
        <end position="359"/>
    </location>
</feature>
<reference evidence="2" key="1">
    <citation type="journal article" date="2022" name="Int. J. Mol. Sci.">
        <title>Draft Genome of Tanacetum Coccineum: Genomic Comparison of Closely Related Tanacetum-Family Plants.</title>
        <authorList>
            <person name="Yamashiro T."/>
            <person name="Shiraishi A."/>
            <person name="Nakayama K."/>
            <person name="Satake H."/>
        </authorList>
    </citation>
    <scope>NUCLEOTIDE SEQUENCE</scope>
</reference>
<keyword evidence="2" id="KW-0548">Nucleotidyltransferase</keyword>
<keyword evidence="3" id="KW-1185">Reference proteome</keyword>
<dbReference type="GO" id="GO:0003964">
    <property type="term" value="F:RNA-directed DNA polymerase activity"/>
    <property type="evidence" value="ECO:0007669"/>
    <property type="project" value="UniProtKB-KW"/>
</dbReference>
<reference evidence="2" key="2">
    <citation type="submission" date="2022-01" db="EMBL/GenBank/DDBJ databases">
        <authorList>
            <person name="Yamashiro T."/>
            <person name="Shiraishi A."/>
            <person name="Satake H."/>
            <person name="Nakayama K."/>
        </authorList>
    </citation>
    <scope>NUCLEOTIDE SEQUENCE</scope>
</reference>
<organism evidence="2 3">
    <name type="scientific">Tanacetum coccineum</name>
    <dbReference type="NCBI Taxonomy" id="301880"/>
    <lineage>
        <taxon>Eukaryota</taxon>
        <taxon>Viridiplantae</taxon>
        <taxon>Streptophyta</taxon>
        <taxon>Embryophyta</taxon>
        <taxon>Tracheophyta</taxon>
        <taxon>Spermatophyta</taxon>
        <taxon>Magnoliopsida</taxon>
        <taxon>eudicotyledons</taxon>
        <taxon>Gunneridae</taxon>
        <taxon>Pentapetalae</taxon>
        <taxon>asterids</taxon>
        <taxon>campanulids</taxon>
        <taxon>Asterales</taxon>
        <taxon>Asteraceae</taxon>
        <taxon>Asteroideae</taxon>
        <taxon>Anthemideae</taxon>
        <taxon>Anthemidinae</taxon>
        <taxon>Tanacetum</taxon>
    </lineage>
</organism>
<evidence type="ECO:0000313" key="2">
    <source>
        <dbReference type="EMBL" id="GJT50250.1"/>
    </source>
</evidence>
<sequence>MNWVMHSDAVLRSCDAVLIDVYEGTSIVKENQWVEFKWEVDSTSIPEALQIYILEACGRGIFAGLSLANDGKNLSLLQNASSLKFNMSKSKLYGIRVDLSDVIDVANSVNCSHGNLPFCYLGLPVGHHRLHGNDGGFNLGVGTGNRKGVWESIVSASLVINSFGIPFRSSFMRNVKSGADVFFWHDIWLGASQCLKDRFPRLYALETHKECRVNDRWISVDGTWSCRWAWHSNPRGRALDDINDLSQLIGSLVLYPGYMDGWIWELDPGGVFTINKLSKLLDSTILGPNVMMVNVDWDSWVPKKVNICVWMALNNHLPTLSNLEARGVPIVFCNCVLCNASIDFVLYCLLFCPKPILIWRKIWSWWKFNPPVFSSLQDLLEFVPPLSSLAKKIFQGVVYVAIWVIWDWRNRVLHTSSSCLHEDIFAKVQTLSLLWLSNRSRKKSLRWRNWVLNPSCTMSIDSL</sequence>
<evidence type="ECO:0000313" key="3">
    <source>
        <dbReference type="Proteomes" id="UP001151760"/>
    </source>
</evidence>
<gene>
    <name evidence="2" type="ORF">Tco_0976407</name>
</gene>
<name>A0ABQ5EH46_9ASTR</name>
<evidence type="ECO:0000259" key="1">
    <source>
        <dbReference type="Pfam" id="PF13966"/>
    </source>
</evidence>
<proteinExistence type="predicted"/>
<dbReference type="EMBL" id="BQNB010016305">
    <property type="protein sequence ID" value="GJT50250.1"/>
    <property type="molecule type" value="Genomic_DNA"/>
</dbReference>
<keyword evidence="2" id="KW-0695">RNA-directed DNA polymerase</keyword>
<accession>A0ABQ5EH46</accession>
<keyword evidence="2" id="KW-0808">Transferase</keyword>
<protein>
    <submittedName>
        <fullName evidence="2">RNA-directed DNA polymerase, eukaryota, reverse transcriptase zinc-binding domain protein</fullName>
    </submittedName>
</protein>
<dbReference type="PANTHER" id="PTHR36617:SF16">
    <property type="entry name" value="OS04G0516500 PROTEIN"/>
    <property type="match status" value="1"/>
</dbReference>
<dbReference type="Pfam" id="PF13966">
    <property type="entry name" value="zf-RVT"/>
    <property type="match status" value="1"/>
</dbReference>
<dbReference type="PANTHER" id="PTHR36617">
    <property type="entry name" value="PROTEIN, PUTATIVE-RELATED"/>
    <property type="match status" value="1"/>
</dbReference>
<dbReference type="InterPro" id="IPR026960">
    <property type="entry name" value="RVT-Znf"/>
</dbReference>
<comment type="caution">
    <text evidence="2">The sequence shown here is derived from an EMBL/GenBank/DDBJ whole genome shotgun (WGS) entry which is preliminary data.</text>
</comment>
<dbReference type="Proteomes" id="UP001151760">
    <property type="component" value="Unassembled WGS sequence"/>
</dbReference>